<dbReference type="RefSeq" id="XP_018155315.1">
    <property type="nucleotide sequence ID" value="XM_018305891.1"/>
</dbReference>
<proteinExistence type="predicted"/>
<organism evidence="2 3">
    <name type="scientific">Colletotrichum higginsianum (strain IMI 349063)</name>
    <name type="common">Crucifer anthracnose fungus</name>
    <dbReference type="NCBI Taxonomy" id="759273"/>
    <lineage>
        <taxon>Eukaryota</taxon>
        <taxon>Fungi</taxon>
        <taxon>Dikarya</taxon>
        <taxon>Ascomycota</taxon>
        <taxon>Pezizomycotina</taxon>
        <taxon>Sordariomycetes</taxon>
        <taxon>Hypocreomycetidae</taxon>
        <taxon>Glomerellales</taxon>
        <taxon>Glomerellaceae</taxon>
        <taxon>Colletotrichum</taxon>
        <taxon>Colletotrichum destructivum species complex</taxon>
    </lineage>
</organism>
<evidence type="ECO:0000256" key="1">
    <source>
        <dbReference type="SAM" id="MobiDB-lite"/>
    </source>
</evidence>
<gene>
    <name evidence="2" type="ORF">CH63R_10917</name>
</gene>
<evidence type="ECO:0000313" key="3">
    <source>
        <dbReference type="Proteomes" id="UP000092177"/>
    </source>
</evidence>
<protein>
    <submittedName>
        <fullName evidence="2">Uncharacterized protein</fullName>
    </submittedName>
</protein>
<name>A0A1B7Y430_COLHI</name>
<feature type="compositionally biased region" description="Basic and acidic residues" evidence="1">
    <location>
        <begin position="32"/>
        <end position="41"/>
    </location>
</feature>
<sequence length="69" mass="7915">MRTVSSEIKVRIEFQVEVVEGKGKQEGPNGGEGERWRERNVKSKQSGKQMDWKLRTKDQARPDQNGKDG</sequence>
<reference evidence="3" key="1">
    <citation type="journal article" date="2017" name="BMC Genomics">
        <title>Gapless genome assembly of Colletotrichum higginsianum reveals chromosome structure and association of transposable elements with secondary metabolite gene clusters.</title>
        <authorList>
            <person name="Dallery J.-F."/>
            <person name="Lapalu N."/>
            <person name="Zampounis A."/>
            <person name="Pigne S."/>
            <person name="Luyten I."/>
            <person name="Amselem J."/>
            <person name="Wittenberg A.H.J."/>
            <person name="Zhou S."/>
            <person name="de Queiroz M.V."/>
            <person name="Robin G.P."/>
            <person name="Auger A."/>
            <person name="Hainaut M."/>
            <person name="Henrissat B."/>
            <person name="Kim K.-T."/>
            <person name="Lee Y.-H."/>
            <person name="Lespinet O."/>
            <person name="Schwartz D.C."/>
            <person name="Thon M.R."/>
            <person name="O'Connell R.J."/>
        </authorList>
    </citation>
    <scope>NUCLEOTIDE SEQUENCE [LARGE SCALE GENOMIC DNA]</scope>
    <source>
        <strain evidence="3">IMI 349063</strain>
    </source>
</reference>
<feature type="compositionally biased region" description="Basic and acidic residues" evidence="1">
    <location>
        <begin position="50"/>
        <end position="69"/>
    </location>
</feature>
<dbReference type="EMBL" id="LTAN01000007">
    <property type="protein sequence ID" value="OBR06797.1"/>
    <property type="molecule type" value="Genomic_DNA"/>
</dbReference>
<accession>A0A1B7Y430</accession>
<dbReference type="KEGG" id="chig:CH63R_10917"/>
<dbReference type="AlphaFoldDB" id="A0A1B7Y430"/>
<dbReference type="GeneID" id="28869998"/>
<dbReference type="VEuPathDB" id="FungiDB:CH63R_10917"/>
<evidence type="ECO:0000313" key="2">
    <source>
        <dbReference type="EMBL" id="OBR06797.1"/>
    </source>
</evidence>
<dbReference type="Proteomes" id="UP000092177">
    <property type="component" value="Unassembled WGS sequence"/>
</dbReference>
<comment type="caution">
    <text evidence="2">The sequence shown here is derived from an EMBL/GenBank/DDBJ whole genome shotgun (WGS) entry which is preliminary data.</text>
</comment>
<keyword evidence="3" id="KW-1185">Reference proteome</keyword>
<feature type="region of interest" description="Disordered" evidence="1">
    <location>
        <begin position="20"/>
        <end position="69"/>
    </location>
</feature>